<accession>A0ABQ4RZ98</accession>
<feature type="domain" description="Cadherin" evidence="2">
    <location>
        <begin position="2071"/>
        <end position="2214"/>
    </location>
</feature>
<feature type="region of interest" description="Disordered" evidence="1">
    <location>
        <begin position="1"/>
        <end position="38"/>
    </location>
</feature>
<dbReference type="InterPro" id="IPR013783">
    <property type="entry name" value="Ig-like_fold"/>
</dbReference>
<dbReference type="Gene3D" id="2.60.40.10">
    <property type="entry name" value="Immunoglobulins"/>
    <property type="match status" value="20"/>
</dbReference>
<evidence type="ECO:0000259" key="2">
    <source>
        <dbReference type="PROSITE" id="PS50268"/>
    </source>
</evidence>
<dbReference type="InterPro" id="IPR025592">
    <property type="entry name" value="DUF4347"/>
</dbReference>
<reference evidence="3" key="1">
    <citation type="journal article" date="2021" name="Front. Microbiol.">
        <title>Comprehensive Comparative Genomics and Phenotyping of Methylobacterium Species.</title>
        <authorList>
            <person name="Alessa O."/>
            <person name="Ogura Y."/>
            <person name="Fujitani Y."/>
            <person name="Takami H."/>
            <person name="Hayashi T."/>
            <person name="Sahin N."/>
            <person name="Tani A."/>
        </authorList>
    </citation>
    <scope>NUCLEOTIDE SEQUENCE</scope>
    <source>
        <strain evidence="3">DSM 19015</strain>
    </source>
</reference>
<dbReference type="SMART" id="SM00089">
    <property type="entry name" value="PKD"/>
    <property type="match status" value="5"/>
</dbReference>
<dbReference type="InterPro" id="IPR010221">
    <property type="entry name" value="VCBS_dom"/>
</dbReference>
<dbReference type="SUPFAM" id="SSF49313">
    <property type="entry name" value="Cadherin-like"/>
    <property type="match status" value="19"/>
</dbReference>
<name>A0ABQ4RZ98_9HYPH</name>
<comment type="caution">
    <text evidence="3">The sequence shown here is derived from an EMBL/GenBank/DDBJ whole genome shotgun (WGS) entry which is preliminary data.</text>
</comment>
<dbReference type="NCBIfam" id="NF012211">
    <property type="entry name" value="tand_rpt_95"/>
    <property type="match status" value="20"/>
</dbReference>
<feature type="region of interest" description="Disordered" evidence="1">
    <location>
        <begin position="73"/>
        <end position="118"/>
    </location>
</feature>
<protein>
    <recommendedName>
        <fullName evidence="2">Cadherin domain-containing protein</fullName>
    </recommendedName>
</protein>
<evidence type="ECO:0000313" key="4">
    <source>
        <dbReference type="Proteomes" id="UP001055125"/>
    </source>
</evidence>
<dbReference type="Pfam" id="PF17963">
    <property type="entry name" value="Big_9"/>
    <property type="match status" value="20"/>
</dbReference>
<sequence length="5384" mass="539821">MLKRSTRRSKTVDAASSPPDQPGSSPRPQGRAAPIRALEPRMVFDAAAGETMAEVNTATVACGATDAKMAAGDAGAAPAGEEVQPAASGDPRANAAAETSQQTSECAEAPQDPAPVQPEAAPRQELLVIDSRVPDLDVLLRGAPANAEVLLIDLSRDGIEQIAEALRGREGIDAIHILAHGTEGELRLGSGVLNADTLRQGMHAEALASLRAALSPEADILVYGCDFGEGEQGREAVRLLADATGADIAASHDATGHASLNADWDLEVHQGMIESGVAIDEAAQREWVHAFAPATITISGNPTVRDGAGNTIAGSNNAFAVNNNVLGSVATWANAGNVGGVTVSLRATVVAMGQSDDAVTFSTNGDDAQILLRSTNAATTPANQAAQLRVRWDLVRADNGQALAADINFQIADIDGIDGNTGPRESVTASQTGLTSFTTAADTHLQISTTNNLVRAAGTQNEEPQDPLPPSTIRYTWTNVSSWEITYDLAANNLTGAAAFSHDGDGDLVITNPATKSIPKIDLDANNSSGATGAGYQASYAENGAGIPIVDTDVTISNTGATVSSATVVLTNAQAGDVLSVGTLPTGITASQSTSGGVTTLTLTGARPAADYQTALRAISFASTSEAPDTSARLIDISVTSDGITGTAARSTIAVTSVNDAPVNTVPSAQTFDEDASFTFAGANAITVADLDAGATALTTTLSVPQGILTLGSTSGVTVTGNGTGSVTVTGTAAQITAALSGTVYTPPANYNGAVSLTVTTSDNGGTGTGGTRTDTDTVALTVAPVNDAPVNTVPGPQTINEDTSLTFAGVTAITVSDVDAGAGTLTTTLSVPQGILTLGSTSGVTVTGNGTGSVTVTGTAAQINAALGGTIYTPPANYNGALALTVATSDNGNTGSGGTRSDTDTVGITVTAVNDAPINTVPASQTINEDTTLTFTGATAITVSDVDAGAGTLTTTLSVPQGMLTLGSTSGVTVTGNGTGSVTVTGTAAQINAALNNTVYAPPANYNGAVTLTVTTSDNGNTGTGGMRSDTDTVGITVTAVNDAPVNTVPGPQTINEDATLTFVGATAITVADLDAGGAALTTTLSVPQGILTLGSTSGVTVTGNGTGTVTLTGPASQINAALNNTVYTPPANYNGAVTLTVTTSDNGNSGTGGTRTDTDTVALTVAAVNDAPTTTGLPNRSGIDATNASFSVAGSFADVDGSLTYSATGLPAGLSINGSTGVISGRLAANASQGGTGGVHTVTVRGTDAGGAFVETTFTYTVTNPAPTVAGTAGATVYVDTNANGAFNAGEANATFSNGTIATGTPQIDYVRNFDVPAGADPAATRIVVDITILDNSGTILVNGTNIAPTSGFEFEATNLNSTDDTNAGRTDTMVRFVGGGDIQTPWTGNSNGLPRIQFIITSAGVEVWGTRTASSTQLERMTLVAGNFVVPVLNAGQNTVTVRSFNDNGPDQANGTVRAFVDAPLNRSNADNQAVTFDARQVFNDVDGDSLTYTAAGLPPGLSINASTGQITGTLARNASQGGSGGVYTVTLTAADGNGGSATKIFTWTVTNPVPDAVPDTAATNEDTPVTITVLANDTDADGDALTVTAASAGRGSVTINADGTLRYTPAPNFNGTDTITYTISDSQGATATATVTVTVAAINDIPTADPIANRTSLDNEAINLPLAPFFTDIDGDPLSYTATNLPPGLAIDAATGRITGTLERDASRSGPYAVTVTASDGKGGSVQRSFSWAVTNPAPDAIADAVTIVEDTAITIAVLANDRDPDGDTLTITNAAAGRGSVTINPDGTLTYTPNPNFHGTDTISYRIVDAQGAAATASVTITVTPVNDAPTADPLVDRASLDNEAVSLPLGPFFADADGQTLTYTATGLPPGLTLNTATGLIEGTLTRNASQGGTGGTYTVAVTAADGTGGTVSRSFSWRVTNPFPDAAPDTAGTTEDTPVTISVLTNDTDPDGDTLSVTAASASHGAVIINADGTLRYAPAPNFHGSDTITYTIADGNGGTATASVTVTVAPANDAPTAIVLANRTNSDGETKAVDFRAAFSDLDGDALTFSAANLPPGLTLNTATGLVEGTVARNASLGSPYTVTIRATDPSGESVQRSFTWTILNPAPDAVPDTASVAEDDSVTISVLGNDIDPDGDTLSVTAAQASRGSVTINADGTLTYTPNPNFHGTDTITYAILDGNGGTATASVTVVVNPVNDTPTADPILADRANQDGRAVNVPLGPFFSDLDGDTLSFSATGLPPGLAIDAVGRITGTLTRDASQSNGGTYTVAITASDGNGGSVQRSFTWTVTNPAPDAAADTAATSEDGSVTVVVLANDLDPDGDALTVSSAFAGNGSVAINANGTLTYTPSPNFNGTDTITYTISDGNGGTATASVTVTVAPVNDAPTADLILANRTNLEGEAKSVDFRAVFADVDGDTLSFSATGLPPGLTIDPTTGRVTGTVSNTASQGSPYTVIIRATDPSGESVQRSFTWTILNPAPDAVPDGPLTTNEDTAITINVLANDTDPDGDTLTVTAASAPRGNVAINANGTLTYTPNPNFHGTDTITYAILDGNGGTATASVTVVVNPVNDTPAVDEIASRASLDNEAINLPLGSFFSDVDGTPLSFSATGLPPGLTLDTATGRITGTLARDASQSNGGTYTVTITASDGQGGSVAQTFAWTVTNPAPSAFADGPVTTNEDTAVTVSVLANDLDSDGDTLTITAASAPHGTVAINADGTLTYTPNTNFHGEDTITYTISDGNGGYSTTTVPVTVTPVNDAPTATPAPELSSEEGRPVSFTFAPLFADVDGDALTYSAIGLPPGVSIDSTTGRVSGTLASNASTGSPYAVTITASDGNGGTASTDFSWQISDLAPRPTNDAVSTPEGQSVEINVLANDADPRGTGLTVTTAQAAHGTVTIGAGGALTYTPIGDFNGPDRILYTVSDGTRSATAMVDVTVTPVNDAPVAGTIPTVTSRDAQFVSLPLGAYFSDLDAGDTRSFSATGLPAGLTIDPATGEILGTLARDASQGGTSGTYNVTVTVADTAGSTASTGFSWRVVNPAPDAFADTLTLSEDGNATINVLTNDTDPDGDTLAVTSASAGNGRVEIQANGTLLYYAPDSDYTGADTITYTVSDGNGGFATATVSVSVTPVNDAPAAQALVDRANLDGEAVVVPLAPFFSDIDRDALTFSATGLPAGLTINATTGEIAGNIDKAASTAMPVNGYVVRVTASDGQSSVFKDFRWVVANPAPDATPDTATTTEDMPVTITVVDDDIDPDADALSVTSASASHGVVVVNADGTLTYTPVGNFNGADTITYTISDGQGGFATATVDVTILPTNDAPTTDSLPVRTSLDGETLSLPLAPFFSDIDRGDTRSYSAAGLPPGLTLNAATGTISGTLTANASQGGAGGVYEVKVRVTDGAGAFAETTFDWRVTNTGPRAIADTLILAEDQSATINVLANDLDTDGDTLTIVPNSAFAGNGTVTIQPDGTLLYYAPDANYTGADTITYTVTDGNGGLATATVTVTVTPVNDAPTATAFVGRTNQDGEAVSLAVAAQFADIDGDILTYIATGLPPGLTIDTATGQITGTIDKGASAARPGGAYTVTITARDPSGAEITQAFTWTVTNPAPDAVPDTATTAEDTPVTINALANDTDTDGDTLAIVPNSASAGHGAVTINASGTLTYTPNTNFTGTDTITYTIADGDGGSATATVTVTVTPANDAPTAAAGAPRVNRDAEGVILSVAALFSDLDGDGLTYQAANLPPGLSLDPATGLITGTLAANASGGGTNGAYTVTLSARDPSGQVASTSFTWTVTNPAPDARADTLTLSEDGNATINVLANDLDPDGDVLTLVPGSAAAGNGRVEIQADGTLLYYAPDANYAGPDTITYTVTDGEGGFATATVTVTVQPLNDAPTLVALSDRASLDNESVSLPLRAFAADVDAGDTLTLAVTGLPPGLTFDAATGRIEGTLDRAASQGGAGGVYTVTVAATDGAGARAERTFTWTITNPAPDAWADAVTSPEDGSITINVLSNDVDADGDTLTVTQASAGNGTVAIQGNGTLVYYASDPNYFGTDTISYTVSDGQGGFATATVTVTVTPVNDAPTAGTLPARINQNGESIGAGLGAFFQDVDRGDRLAFAATGLPPGLVIDPAAGSISGTLPNNASRTGPYTVTVTATDEAGAAVSRTFTWTITGPSPEAVDDAATTLEDVPVTIDVLANDRDLGTATIVSASAGQGSVTINPDGTLTYRPAANAFGTDTITYAISDGQGGNGTAQVTVTVTPVNDAPIRVATLADQAGTDGAPVDLVLPRHVSEVDGDPLVYSAVDLPPGLSIDPATGRITGTLAADASLRSPYTVGIVASDGKGGDLVTTFTWTIANPAPTAADDAAATAEDVPVTLDVRTNDADADGDRLSVIAATALHGRVTANPDGTITYAPDANFHGSDTITYTISDGNGGTATASVAVTVTSVNDAPTANAPADRTDLEGEAQAIDFAPLFRDADGDALTFSATGLPPGLSIDPATGLVAGTVTTNASQGSPYVVSISAADGNGGSVTRTFNWTVTNPAPTAVADAVTTNEDTPVTINVLGNDVDPDADPLSIIAASAGNGSVAIGADGRLTYTPNGNFNGTDTITYTISDGQGGTATTTVTVAVTPVNDAPTAEALAARTDLEGEAKAIAFGPFFADGDGDALTFAATGLPPGLSIDPATGLVTGTVAKNASQSGPYAVTIEATDSSGAKAQRSFTWSVTNPVPDAVPDTAATNEDTPVTITVLANDTDADGDALTVTAASAGRGSVTINADGTLRYTPAPNFNGTDTITYTISDSQGATATATVTVTVAAVNDAPAAEGLADQSSLDADTVSIALASFFADADGQALTYAATGLPPGLSLDAVTGRIAGTLTRDASQGSPYAVSISAANGNGGSVTRTFAWAVANPAPSAAADDFAVDEDSVFVGTLLANDSDPDGDGIRIDEVPVSGPSQGSLVLRADGTFTYTPDPGATGKDSFRYQLRDADGATQVATVTITINAVNEAPRGTAAPARTTQDKPVTGEVTASDPDGDRLAFELAQPPASGSVVLQPGGRYLYVPEAGFSGNDLFRVRVSDGRGGSLVINVPVIVAAAAPTPVERVDPVIPPTAPAIVPLAPAPRSFELTPLPSLTAQGAVVDAVRGIGSLKSTAEAISADGAVVAAVNNAGSLGGATALDAARPIITQEVNRATPRGEGSLEASQDHGQPWFSARPFLGRSVDLDAGTNGGLSRAIGIQVEAIRHHDALVVNFRDLAPSRTGATVVEYRLTSADGRPLPAWLERGGASMYWGRPPANAQAVELVAEFVMSDGTVVKRSIRIDVDNAEIRTTPTPGPEAAAPAPLFSEQAAVASMSLPTDAMHARLERALGLM</sequence>
<dbReference type="PANTHER" id="PTHR34720:SF9">
    <property type="entry name" value="BLR4714 PROTEIN"/>
    <property type="match status" value="1"/>
</dbReference>
<dbReference type="Gene3D" id="2.60.40.2810">
    <property type="match status" value="19"/>
</dbReference>
<keyword evidence="4" id="KW-1185">Reference proteome</keyword>
<dbReference type="PROSITE" id="PS50268">
    <property type="entry name" value="CADHERIN_2"/>
    <property type="match status" value="2"/>
</dbReference>
<feature type="domain" description="Cadherin" evidence="2">
    <location>
        <begin position="3588"/>
        <end position="3722"/>
    </location>
</feature>
<gene>
    <name evidence="3" type="ORF">OCOJLMKI_2051</name>
</gene>
<dbReference type="InterPro" id="IPR006644">
    <property type="entry name" value="Cadg"/>
</dbReference>
<proteinExistence type="predicted"/>
<dbReference type="Pfam" id="PF05345">
    <property type="entry name" value="He_PIG"/>
    <property type="match status" value="20"/>
</dbReference>
<dbReference type="Proteomes" id="UP001055125">
    <property type="component" value="Unassembled WGS sequence"/>
</dbReference>
<dbReference type="Gene3D" id="2.60.40.3440">
    <property type="match status" value="1"/>
</dbReference>
<dbReference type="EMBL" id="BPQP01000030">
    <property type="protein sequence ID" value="GJD94845.1"/>
    <property type="molecule type" value="Genomic_DNA"/>
</dbReference>
<organism evidence="3 4">
    <name type="scientific">Methylobacterium iners</name>
    <dbReference type="NCBI Taxonomy" id="418707"/>
    <lineage>
        <taxon>Bacteria</taxon>
        <taxon>Pseudomonadati</taxon>
        <taxon>Pseudomonadota</taxon>
        <taxon>Alphaproteobacteria</taxon>
        <taxon>Hyphomicrobiales</taxon>
        <taxon>Methylobacteriaceae</taxon>
        <taxon>Methylobacterium</taxon>
    </lineage>
</organism>
<dbReference type="InterPro" id="IPR015919">
    <property type="entry name" value="Cadherin-like_sf"/>
</dbReference>
<evidence type="ECO:0000313" key="3">
    <source>
        <dbReference type="EMBL" id="GJD94845.1"/>
    </source>
</evidence>
<dbReference type="RefSeq" id="WP_238244008.1">
    <property type="nucleotide sequence ID" value="NZ_BPQP01000030.1"/>
</dbReference>
<dbReference type="InterPro" id="IPR002126">
    <property type="entry name" value="Cadherin-like_dom"/>
</dbReference>
<dbReference type="Pfam" id="PF14252">
    <property type="entry name" value="DUF4347"/>
    <property type="match status" value="1"/>
</dbReference>
<dbReference type="PANTHER" id="PTHR34720">
    <property type="entry name" value="MICROCYSTIN DEPENDENT PROTEIN"/>
    <property type="match status" value="1"/>
</dbReference>
<dbReference type="InterPro" id="IPR022409">
    <property type="entry name" value="PKD/Chitinase_dom"/>
</dbReference>
<reference evidence="3" key="2">
    <citation type="submission" date="2021-08" db="EMBL/GenBank/DDBJ databases">
        <authorList>
            <person name="Tani A."/>
            <person name="Ola A."/>
            <person name="Ogura Y."/>
            <person name="Katsura K."/>
            <person name="Hayashi T."/>
        </authorList>
    </citation>
    <scope>NUCLEOTIDE SEQUENCE</scope>
    <source>
        <strain evidence="3">DSM 19015</strain>
    </source>
</reference>
<evidence type="ECO:0000256" key="1">
    <source>
        <dbReference type="SAM" id="MobiDB-lite"/>
    </source>
</evidence>
<feature type="region of interest" description="Disordered" evidence="1">
    <location>
        <begin position="5023"/>
        <end position="5046"/>
    </location>
</feature>
<dbReference type="NCBIfam" id="TIGR01965">
    <property type="entry name" value="VCBS_repeat"/>
    <property type="match status" value="1"/>
</dbReference>
<dbReference type="SMART" id="SM00736">
    <property type="entry name" value="CADG"/>
    <property type="match status" value="18"/>
</dbReference>